<proteinExistence type="predicted"/>
<sequence>MNGTAHGQLCWLRMANTRENLGIIDMLYAGYESEDQTDMSFIHELQPTEILHAVQEPSGRLLFLIKWRDPHGAHVLDAADAKILWPQLYFQHTIKLNPELIKLRHSVLTNR</sequence>
<dbReference type="AlphaFoldDB" id="A0A1B0AIW5"/>
<accession>A0A1B0AIW5</accession>
<protein>
    <recommendedName>
        <fullName evidence="3">Chromo shadow domain-containing protein</fullName>
    </recommendedName>
</protein>
<evidence type="ECO:0000313" key="5">
    <source>
        <dbReference type="Proteomes" id="UP000092445"/>
    </source>
</evidence>
<evidence type="ECO:0000313" key="4">
    <source>
        <dbReference type="EnsemblMetazoa" id="GPAI047264-PA"/>
    </source>
</evidence>
<dbReference type="GO" id="GO:0005634">
    <property type="term" value="C:nucleus"/>
    <property type="evidence" value="ECO:0007669"/>
    <property type="project" value="UniProtKB-SubCell"/>
</dbReference>
<dbReference type="Gene3D" id="2.40.50.40">
    <property type="match status" value="1"/>
</dbReference>
<dbReference type="Proteomes" id="UP000092445">
    <property type="component" value="Unassembled WGS sequence"/>
</dbReference>
<dbReference type="SUPFAM" id="SSF54160">
    <property type="entry name" value="Chromo domain-like"/>
    <property type="match status" value="1"/>
</dbReference>
<keyword evidence="5" id="KW-1185">Reference proteome</keyword>
<keyword evidence="2" id="KW-0539">Nucleus</keyword>
<evidence type="ECO:0000256" key="2">
    <source>
        <dbReference type="ARBA" id="ARBA00023242"/>
    </source>
</evidence>
<dbReference type="InterPro" id="IPR016197">
    <property type="entry name" value="Chromo-like_dom_sf"/>
</dbReference>
<dbReference type="STRING" id="7398.A0A1B0AIW5"/>
<dbReference type="Pfam" id="PF01393">
    <property type="entry name" value="Chromo_shadow"/>
    <property type="match status" value="1"/>
</dbReference>
<evidence type="ECO:0000259" key="3">
    <source>
        <dbReference type="Pfam" id="PF01393"/>
    </source>
</evidence>
<feature type="domain" description="Chromo shadow" evidence="3">
    <location>
        <begin position="48"/>
        <end position="88"/>
    </location>
</feature>
<dbReference type="VEuPathDB" id="VectorBase:GPAI047264"/>
<organism evidence="4 5">
    <name type="scientific">Glossina pallidipes</name>
    <name type="common">Tsetse fly</name>
    <dbReference type="NCBI Taxonomy" id="7398"/>
    <lineage>
        <taxon>Eukaryota</taxon>
        <taxon>Metazoa</taxon>
        <taxon>Ecdysozoa</taxon>
        <taxon>Arthropoda</taxon>
        <taxon>Hexapoda</taxon>
        <taxon>Insecta</taxon>
        <taxon>Pterygota</taxon>
        <taxon>Neoptera</taxon>
        <taxon>Endopterygota</taxon>
        <taxon>Diptera</taxon>
        <taxon>Brachycera</taxon>
        <taxon>Muscomorpha</taxon>
        <taxon>Hippoboscoidea</taxon>
        <taxon>Glossinidae</taxon>
        <taxon>Glossina</taxon>
    </lineage>
</organism>
<reference evidence="5" key="1">
    <citation type="submission" date="2014-03" db="EMBL/GenBank/DDBJ databases">
        <authorList>
            <person name="Aksoy S."/>
            <person name="Warren W."/>
            <person name="Wilson R.K."/>
        </authorList>
    </citation>
    <scope>NUCLEOTIDE SEQUENCE [LARGE SCALE GENOMIC DNA]</scope>
    <source>
        <strain evidence="5">IAEA</strain>
    </source>
</reference>
<dbReference type="EnsemblMetazoa" id="GPAI047264-RA">
    <property type="protein sequence ID" value="GPAI047264-PA"/>
    <property type="gene ID" value="GPAI047264"/>
</dbReference>
<name>A0A1B0AIW5_GLOPL</name>
<evidence type="ECO:0000256" key="1">
    <source>
        <dbReference type="ARBA" id="ARBA00004123"/>
    </source>
</evidence>
<comment type="subcellular location">
    <subcellularLocation>
        <location evidence="1">Nucleus</location>
    </subcellularLocation>
</comment>
<dbReference type="GO" id="GO:0005694">
    <property type="term" value="C:chromosome"/>
    <property type="evidence" value="ECO:0007669"/>
    <property type="project" value="UniProtKB-ARBA"/>
</dbReference>
<reference evidence="4" key="2">
    <citation type="submission" date="2020-05" db="UniProtKB">
        <authorList>
            <consortium name="EnsemblMetazoa"/>
        </authorList>
    </citation>
    <scope>IDENTIFICATION</scope>
    <source>
        <strain evidence="4">IAEA</strain>
    </source>
</reference>
<dbReference type="InterPro" id="IPR008251">
    <property type="entry name" value="Chromo_shadow_dom"/>
</dbReference>